<feature type="region of interest" description="Disordered" evidence="3">
    <location>
        <begin position="808"/>
        <end position="860"/>
    </location>
</feature>
<dbReference type="CDD" id="cd00590">
    <property type="entry name" value="RRM_SF"/>
    <property type="match status" value="1"/>
</dbReference>
<dbReference type="Gene3D" id="3.30.70.330">
    <property type="match status" value="1"/>
</dbReference>
<evidence type="ECO:0000313" key="5">
    <source>
        <dbReference type="EMBL" id="TKA58743.1"/>
    </source>
</evidence>
<feature type="region of interest" description="Disordered" evidence="3">
    <location>
        <begin position="49"/>
        <end position="127"/>
    </location>
</feature>
<feature type="region of interest" description="Disordered" evidence="3">
    <location>
        <begin position="640"/>
        <end position="659"/>
    </location>
</feature>
<feature type="compositionally biased region" description="Polar residues" evidence="3">
    <location>
        <begin position="766"/>
        <end position="776"/>
    </location>
</feature>
<evidence type="ECO:0000256" key="3">
    <source>
        <dbReference type="SAM" id="MobiDB-lite"/>
    </source>
</evidence>
<feature type="compositionally biased region" description="Polar residues" evidence="3">
    <location>
        <begin position="76"/>
        <end position="90"/>
    </location>
</feature>
<name>A0A4U0W992_9PEZI</name>
<dbReference type="Proteomes" id="UP000308768">
    <property type="component" value="Unassembled WGS sequence"/>
</dbReference>
<feature type="compositionally biased region" description="Polar residues" evidence="3">
    <location>
        <begin position="1034"/>
        <end position="1051"/>
    </location>
</feature>
<dbReference type="PROSITE" id="PS50102">
    <property type="entry name" value="RRM"/>
    <property type="match status" value="1"/>
</dbReference>
<dbReference type="OrthoDB" id="1922977at2759"/>
<dbReference type="EMBL" id="NAJN01002024">
    <property type="protein sequence ID" value="TKA58743.1"/>
    <property type="molecule type" value="Genomic_DNA"/>
</dbReference>
<evidence type="ECO:0000259" key="4">
    <source>
        <dbReference type="PROSITE" id="PS50102"/>
    </source>
</evidence>
<organism evidence="5 6">
    <name type="scientific">Cryomyces minteri</name>
    <dbReference type="NCBI Taxonomy" id="331657"/>
    <lineage>
        <taxon>Eukaryota</taxon>
        <taxon>Fungi</taxon>
        <taxon>Dikarya</taxon>
        <taxon>Ascomycota</taxon>
        <taxon>Pezizomycotina</taxon>
        <taxon>Dothideomycetes</taxon>
        <taxon>Dothideomycetes incertae sedis</taxon>
        <taxon>Cryomyces</taxon>
    </lineage>
</organism>
<feature type="compositionally biased region" description="Polar residues" evidence="3">
    <location>
        <begin position="1008"/>
        <end position="1023"/>
    </location>
</feature>
<comment type="caution">
    <text evidence="5">The sequence shown here is derived from an EMBL/GenBank/DDBJ whole genome shotgun (WGS) entry which is preliminary data.</text>
</comment>
<feature type="compositionally biased region" description="Polar residues" evidence="3">
    <location>
        <begin position="393"/>
        <end position="409"/>
    </location>
</feature>
<dbReference type="InterPro" id="IPR012677">
    <property type="entry name" value="Nucleotide-bd_a/b_plait_sf"/>
</dbReference>
<feature type="compositionally biased region" description="Polar residues" evidence="3">
    <location>
        <begin position="280"/>
        <end position="307"/>
    </location>
</feature>
<feature type="region of interest" description="Disordered" evidence="3">
    <location>
        <begin position="747"/>
        <end position="776"/>
    </location>
</feature>
<feature type="compositionally biased region" description="Acidic residues" evidence="3">
    <location>
        <begin position="456"/>
        <end position="470"/>
    </location>
</feature>
<dbReference type="SMART" id="SM00360">
    <property type="entry name" value="RRM"/>
    <property type="match status" value="1"/>
</dbReference>
<reference evidence="5 6" key="1">
    <citation type="submission" date="2017-03" db="EMBL/GenBank/DDBJ databases">
        <title>Genomes of endolithic fungi from Antarctica.</title>
        <authorList>
            <person name="Coleine C."/>
            <person name="Masonjones S."/>
            <person name="Stajich J.E."/>
        </authorList>
    </citation>
    <scope>NUCLEOTIDE SEQUENCE [LARGE SCALE GENOMIC DNA]</scope>
    <source>
        <strain evidence="5 6">CCFEE 5187</strain>
    </source>
</reference>
<evidence type="ECO:0000256" key="2">
    <source>
        <dbReference type="SAM" id="Coils"/>
    </source>
</evidence>
<keyword evidence="1" id="KW-0694">RNA-binding</keyword>
<feature type="compositionally biased region" description="Polar residues" evidence="3">
    <location>
        <begin position="810"/>
        <end position="844"/>
    </location>
</feature>
<feature type="coiled-coil region" evidence="2">
    <location>
        <begin position="678"/>
        <end position="716"/>
    </location>
</feature>
<feature type="compositionally biased region" description="Polar residues" evidence="3">
    <location>
        <begin position="114"/>
        <end position="126"/>
    </location>
</feature>
<dbReference type="STRING" id="331657.A0A4U0W992"/>
<feature type="compositionally biased region" description="Acidic residues" evidence="3">
    <location>
        <begin position="1067"/>
        <end position="1081"/>
    </location>
</feature>
<feature type="domain" description="RRM" evidence="4">
    <location>
        <begin position="926"/>
        <end position="1004"/>
    </location>
</feature>
<evidence type="ECO:0000313" key="6">
    <source>
        <dbReference type="Proteomes" id="UP000308768"/>
    </source>
</evidence>
<keyword evidence="2" id="KW-0175">Coiled coil</keyword>
<dbReference type="AlphaFoldDB" id="A0A4U0W992"/>
<dbReference type="InterPro" id="IPR035979">
    <property type="entry name" value="RBD_domain_sf"/>
</dbReference>
<accession>A0A4U0W992</accession>
<protein>
    <recommendedName>
        <fullName evidence="4">RRM domain-containing protein</fullName>
    </recommendedName>
</protein>
<feature type="region of interest" description="Disordered" evidence="3">
    <location>
        <begin position="168"/>
        <end position="200"/>
    </location>
</feature>
<proteinExistence type="predicted"/>
<feature type="compositionally biased region" description="Basic and acidic residues" evidence="3">
    <location>
        <begin position="504"/>
        <end position="516"/>
    </location>
</feature>
<keyword evidence="6" id="KW-1185">Reference proteome</keyword>
<dbReference type="SUPFAM" id="SSF54928">
    <property type="entry name" value="RNA-binding domain, RBD"/>
    <property type="match status" value="1"/>
</dbReference>
<feature type="region of interest" description="Disordered" evidence="3">
    <location>
        <begin position="229"/>
        <end position="307"/>
    </location>
</feature>
<feature type="compositionally biased region" description="Basic residues" evidence="3">
    <location>
        <begin position="230"/>
        <end position="239"/>
    </location>
</feature>
<gene>
    <name evidence="5" type="ORF">B0A49_11590</name>
</gene>
<feature type="region of interest" description="Disordered" evidence="3">
    <location>
        <begin position="1002"/>
        <end position="1109"/>
    </location>
</feature>
<dbReference type="InterPro" id="IPR000504">
    <property type="entry name" value="RRM_dom"/>
</dbReference>
<dbReference type="GO" id="GO:0003723">
    <property type="term" value="F:RNA binding"/>
    <property type="evidence" value="ECO:0007669"/>
    <property type="project" value="UniProtKB-UniRule"/>
</dbReference>
<feature type="compositionally biased region" description="Polar residues" evidence="3">
    <location>
        <begin position="52"/>
        <end position="65"/>
    </location>
</feature>
<sequence>MYEHKYGYKELLKEGLDPALLKGIYDELHLPITNLVTADMTATGVGGDLSAVEQTNGTTTTNPASPSMKGDAAATRSDSIAQSSLNVSKNKTSEVAEKPMPSNGIPRRLDTGKPTVTSKPSSSISVPDTCDPAAKCTNTGKTVEPVFDRKDHIARLMAAKKGKTASTFVASTSKSTEGPAVPKEMSKSEPTGIEPGKPSTVFGEDDAAAAKQRATTELARKKLEALQAAKKARSVHGKRSNLDGTKGNKMETYPISPVHVGEKDTSSSGSRLENTDDRPSATQSVGQINKSQIEPKSPTVPTLSGSGASMSVVLAPTSSGRISSAAASSTSLMASQSSKLGGDREVVPSSGEKLSRSSYIVDRSFTGIPGLFMTASTSRPAVTEPPAMAMSPTPVTQSALATQQPQSVSGDVAAESRALPNKSRKRPVASDFDDVRASQPNKPFKRPFGHRRHEDVDEEMIIEASDDETAESVQDSALEDGDSQQRISQGVVVMKPKSTNRHTAVRDLRPPKDCPPRPKVGATLNEVNNLRDMEQAVLDMKRRIAEAEKRRRAKAEVSRAQTPSTPILGVRQIAPSSSSLAKALDNSAKAATMSQNPNDKEQLPSSIQFSKKQDVLEATRTNNGTLDNTSDTVEVETQGVIGHSSHAVPSTVDSDTGEWKKRRRAELESGLSASDVTVASQKAKLEQLKKEMEELESEMQQRLRDKETLAKELESLGIDTEGMPHAELQAKREEILQRQDEQAAARLGESRLVLENSGPETLRTPHPTSEEVSTSLVSDKKIIESVTIQNLSTGQKQLDRDAIGIRQHNGHYQPQSNNGDEEASTSSAMSIDESTGSDEGQISELNEGVPDESTESDPQLLTTLGNSQASAHVTSSASLHSSDDDMEQIYASDRAHIASVQGTASDYLIRAPRELSVSGCPDSDMRWLRINGLPYATVEEDLRNYLVDLPFEDINFPKNIDSSRSLGFVYVKFPSVSVARDAVVALNDRSILGRRHLSIQLTRRTEDSPATGSSPSAILSDTPNEVDEKLAASHLSQSAARESETSSAFSDTSEEYEAADASVPETAEPEFVESSDEEYEPPEPTPSTKVPSPTRDPLSPDVNHSKLPNNDVVMNVTADDPVPELRAAPEPQQLVTSLSKLQLNFPKFRYTPYESPLKCFKTYRYHPEYLQNVAGGFRSLTYSHNIDSGQPLCQFEAAGDDKVLVQMGTTNPGRTNEEKQQWTDGLKSVIKELRECNTKDPDVVAQKIAEYRRNFLKDPTKILNL</sequence>
<dbReference type="Pfam" id="PF00076">
    <property type="entry name" value="RRM_1"/>
    <property type="match status" value="1"/>
</dbReference>
<feature type="region of interest" description="Disordered" evidence="3">
    <location>
        <begin position="382"/>
        <end position="521"/>
    </location>
</feature>
<evidence type="ECO:0000256" key="1">
    <source>
        <dbReference type="PROSITE-ProRule" id="PRU00176"/>
    </source>
</evidence>